<accession>A0ABR0A4V1</accession>
<organism evidence="1 2">
    <name type="scientific">Daphnia magna</name>
    <dbReference type="NCBI Taxonomy" id="35525"/>
    <lineage>
        <taxon>Eukaryota</taxon>
        <taxon>Metazoa</taxon>
        <taxon>Ecdysozoa</taxon>
        <taxon>Arthropoda</taxon>
        <taxon>Crustacea</taxon>
        <taxon>Branchiopoda</taxon>
        <taxon>Diplostraca</taxon>
        <taxon>Cladocera</taxon>
        <taxon>Anomopoda</taxon>
        <taxon>Daphniidae</taxon>
        <taxon>Daphnia</taxon>
    </lineage>
</organism>
<name>A0ABR0A4V1_9CRUS</name>
<evidence type="ECO:0000313" key="2">
    <source>
        <dbReference type="Proteomes" id="UP001234178"/>
    </source>
</evidence>
<keyword evidence="2" id="KW-1185">Reference proteome</keyword>
<dbReference type="Proteomes" id="UP001234178">
    <property type="component" value="Unassembled WGS sequence"/>
</dbReference>
<comment type="caution">
    <text evidence="1">The sequence shown here is derived from an EMBL/GenBank/DDBJ whole genome shotgun (WGS) entry which is preliminary data.</text>
</comment>
<sequence>MGHRTERSIGLSRSTLGASLNAKPAGLDPFFFPLSLSARCTQTVQLPSSQSCAAHHRLSPKLLFLQLSSFSPYESIPARACSFCSFVFLVPLAQAQSGVTRNEMLLDDLTDKKRSIRNDFCFRPAQFLYGWIDSFATRGLIAGRQANASQSKTNGDGNVANS</sequence>
<proteinExistence type="predicted"/>
<dbReference type="EMBL" id="JAOYFB010000036">
    <property type="protein sequence ID" value="KAK4020003.1"/>
    <property type="molecule type" value="Genomic_DNA"/>
</dbReference>
<gene>
    <name evidence="1" type="ORF">OUZ56_002000</name>
</gene>
<protein>
    <submittedName>
        <fullName evidence="1">Uncharacterized protein</fullName>
    </submittedName>
</protein>
<evidence type="ECO:0000313" key="1">
    <source>
        <dbReference type="EMBL" id="KAK4020003.1"/>
    </source>
</evidence>
<reference evidence="1 2" key="1">
    <citation type="journal article" date="2023" name="Nucleic Acids Res.">
        <title>The hologenome of Daphnia magna reveals possible DNA methylation and microbiome-mediated evolution of the host genome.</title>
        <authorList>
            <person name="Chaturvedi A."/>
            <person name="Li X."/>
            <person name="Dhandapani V."/>
            <person name="Marshall H."/>
            <person name="Kissane S."/>
            <person name="Cuenca-Cambronero M."/>
            <person name="Asole G."/>
            <person name="Calvet F."/>
            <person name="Ruiz-Romero M."/>
            <person name="Marangio P."/>
            <person name="Guigo R."/>
            <person name="Rago D."/>
            <person name="Mirbahai L."/>
            <person name="Eastwood N."/>
            <person name="Colbourne J.K."/>
            <person name="Zhou J."/>
            <person name="Mallon E."/>
            <person name="Orsini L."/>
        </authorList>
    </citation>
    <scope>NUCLEOTIDE SEQUENCE [LARGE SCALE GENOMIC DNA]</scope>
    <source>
        <strain evidence="1">LRV0_1</strain>
    </source>
</reference>